<keyword evidence="3" id="KW-1185">Reference proteome</keyword>
<name>A0A1G9R2M1_9PROT</name>
<reference evidence="2 3" key="1">
    <citation type="submission" date="2016-10" db="EMBL/GenBank/DDBJ databases">
        <authorList>
            <person name="de Groot N.N."/>
        </authorList>
    </citation>
    <scope>NUCLEOTIDE SEQUENCE [LARGE SCALE GENOMIC DNA]</scope>
    <source>
        <strain evidence="2 3">DSM 16077</strain>
    </source>
</reference>
<dbReference type="EMBL" id="FNHG01000006">
    <property type="protein sequence ID" value="SDM17536.1"/>
    <property type="molecule type" value="Genomic_DNA"/>
</dbReference>
<feature type="signal peptide" evidence="1">
    <location>
        <begin position="1"/>
        <end position="22"/>
    </location>
</feature>
<dbReference type="Pfam" id="PF02635">
    <property type="entry name" value="DsrE"/>
    <property type="match status" value="1"/>
</dbReference>
<dbReference type="InterPro" id="IPR003787">
    <property type="entry name" value="Sulphur_relay_DsrE/F-like"/>
</dbReference>
<keyword evidence="1" id="KW-0732">Signal</keyword>
<dbReference type="STRING" id="144026.SAMN04488568_10643"/>
<gene>
    <name evidence="2" type="ORF">SAMN04488568_10643</name>
</gene>
<sequence length="179" mass="18484">MRLITVLAALAASALFSSTSLAGPEDFATGPLIDGYGAVAPVTNQMPIADDTVFRVAFDVSTPAEVGEINRKLDSAARFLNMHVAAGIPGENIHIAIVVHGGAVQDVTTGSHFTPGMEPANAELVATLIAHGVSIYVCGQSAAYHDVAVEDLLPGVTMALSAMTAHALLQQDGYTLNPF</sequence>
<evidence type="ECO:0000313" key="3">
    <source>
        <dbReference type="Proteomes" id="UP000199759"/>
    </source>
</evidence>
<dbReference type="AlphaFoldDB" id="A0A1G9R2M1"/>
<dbReference type="OrthoDB" id="7206705at2"/>
<dbReference type="InterPro" id="IPR027396">
    <property type="entry name" value="DsrEFH-like"/>
</dbReference>
<evidence type="ECO:0000256" key="1">
    <source>
        <dbReference type="SAM" id="SignalP"/>
    </source>
</evidence>
<proteinExistence type="predicted"/>
<accession>A0A1G9R2M1</accession>
<dbReference type="SUPFAM" id="SSF75169">
    <property type="entry name" value="DsrEFH-like"/>
    <property type="match status" value="1"/>
</dbReference>
<dbReference type="RefSeq" id="WP_091768806.1">
    <property type="nucleotide sequence ID" value="NZ_FNHG01000006.1"/>
</dbReference>
<feature type="chain" id="PRO_5011597972" evidence="1">
    <location>
        <begin position="23"/>
        <end position="179"/>
    </location>
</feature>
<dbReference type="Gene3D" id="3.40.1260.10">
    <property type="entry name" value="DsrEFH-like"/>
    <property type="match status" value="1"/>
</dbReference>
<dbReference type="PANTHER" id="PTHR37691:SF1">
    <property type="entry name" value="BLR3518 PROTEIN"/>
    <property type="match status" value="1"/>
</dbReference>
<dbReference type="Proteomes" id="UP000199759">
    <property type="component" value="Unassembled WGS sequence"/>
</dbReference>
<organism evidence="2 3">
    <name type="scientific">Maricaulis salignorans</name>
    <dbReference type="NCBI Taxonomy" id="144026"/>
    <lineage>
        <taxon>Bacteria</taxon>
        <taxon>Pseudomonadati</taxon>
        <taxon>Pseudomonadota</taxon>
        <taxon>Alphaproteobacteria</taxon>
        <taxon>Maricaulales</taxon>
        <taxon>Maricaulaceae</taxon>
        <taxon>Maricaulis</taxon>
    </lineage>
</organism>
<evidence type="ECO:0000313" key="2">
    <source>
        <dbReference type="EMBL" id="SDM17536.1"/>
    </source>
</evidence>
<dbReference type="PANTHER" id="PTHR37691">
    <property type="entry name" value="BLR3518 PROTEIN"/>
    <property type="match status" value="1"/>
</dbReference>
<protein>
    <submittedName>
        <fullName evidence="2">Intracellular sulfur oxidation protein, DsrE/DsrF family</fullName>
    </submittedName>
</protein>